<feature type="region of interest" description="Disordered" evidence="2">
    <location>
        <begin position="205"/>
        <end position="232"/>
    </location>
</feature>
<feature type="coiled-coil region" evidence="1">
    <location>
        <begin position="250"/>
        <end position="277"/>
    </location>
</feature>
<keyword evidence="3" id="KW-1133">Transmembrane helix</keyword>
<feature type="compositionally biased region" description="Polar residues" evidence="2">
    <location>
        <begin position="21"/>
        <end position="35"/>
    </location>
</feature>
<name>A0ABD3PUH6_9STRA</name>
<evidence type="ECO:0000313" key="4">
    <source>
        <dbReference type="EMBL" id="KAL3791392.1"/>
    </source>
</evidence>
<comment type="caution">
    <text evidence="4">The sequence shown here is derived from an EMBL/GenBank/DDBJ whole genome shotgun (WGS) entry which is preliminary data.</text>
</comment>
<evidence type="ECO:0000313" key="5">
    <source>
        <dbReference type="Proteomes" id="UP001530400"/>
    </source>
</evidence>
<feature type="transmembrane region" description="Helical" evidence="3">
    <location>
        <begin position="395"/>
        <end position="418"/>
    </location>
</feature>
<keyword evidence="5" id="KW-1185">Reference proteome</keyword>
<dbReference type="Proteomes" id="UP001530400">
    <property type="component" value="Unassembled WGS sequence"/>
</dbReference>
<feature type="compositionally biased region" description="Basic and acidic residues" evidence="2">
    <location>
        <begin position="216"/>
        <end position="226"/>
    </location>
</feature>
<proteinExistence type="predicted"/>
<protein>
    <submittedName>
        <fullName evidence="4">Uncharacterized protein</fullName>
    </submittedName>
</protein>
<keyword evidence="3" id="KW-0472">Membrane</keyword>
<evidence type="ECO:0000256" key="1">
    <source>
        <dbReference type="SAM" id="Coils"/>
    </source>
</evidence>
<organism evidence="4 5">
    <name type="scientific">Cyclotella atomus</name>
    <dbReference type="NCBI Taxonomy" id="382360"/>
    <lineage>
        <taxon>Eukaryota</taxon>
        <taxon>Sar</taxon>
        <taxon>Stramenopiles</taxon>
        <taxon>Ochrophyta</taxon>
        <taxon>Bacillariophyta</taxon>
        <taxon>Coscinodiscophyceae</taxon>
        <taxon>Thalassiosirophycidae</taxon>
        <taxon>Stephanodiscales</taxon>
        <taxon>Stephanodiscaceae</taxon>
        <taxon>Cyclotella</taxon>
    </lineage>
</organism>
<dbReference type="AlphaFoldDB" id="A0ABD3PUH6"/>
<dbReference type="EMBL" id="JALLPJ020000466">
    <property type="protein sequence ID" value="KAL3791392.1"/>
    <property type="molecule type" value="Genomic_DNA"/>
</dbReference>
<keyword evidence="1" id="KW-0175">Coiled coil</keyword>
<keyword evidence="3" id="KW-0812">Transmembrane</keyword>
<gene>
    <name evidence="4" type="ORF">ACHAWO_005016</name>
</gene>
<evidence type="ECO:0000256" key="3">
    <source>
        <dbReference type="SAM" id="Phobius"/>
    </source>
</evidence>
<feature type="region of interest" description="Disordered" evidence="2">
    <location>
        <begin position="1"/>
        <end position="36"/>
    </location>
</feature>
<evidence type="ECO:0000256" key="2">
    <source>
        <dbReference type="SAM" id="MobiDB-lite"/>
    </source>
</evidence>
<sequence length="454" mass="50643">MNLFRSSRAVAVEPQPEESSCESLQDGSAKNSSFSDAKANQCGAGPIQECDKIETNIMECEHDDLCDDPRRSSLDANAEHYVHDLNAGDHIVRWTMLGYCYPVQVHGIVLSVGPELVTIVDCGLTAVKTDKAGFSDEKAGSSWMKSRRRMNVLTLIEEKEIKKWKKVHYGEEYKLRMQSTSSSIKPQFDNVSTAGGLYPDLEYERESTAPTDETQPDEKSFNEHEQSISQTPQKSFSFWPFCHSKSDSSNSLEETTLDELKESKNNLIQQKSTEESTNTFRLPKSDPPALVLARLRFLLEHAEAEDTCNNDTKKMIPPHHIFYANCECIAVWVKTGHWSTLQASVFLHSSTIGNVKQTATLAMYLSAQTVTIPAAGIWGFFGGTTTISLFAAQPWIVPALVGGGAVYAGLPTMVLWRAKSRWLETEKRLNVAFWQNVDSSVIVALIQTWSGLER</sequence>
<reference evidence="4 5" key="1">
    <citation type="submission" date="2024-10" db="EMBL/GenBank/DDBJ databases">
        <title>Updated reference genomes for cyclostephanoid diatoms.</title>
        <authorList>
            <person name="Roberts W.R."/>
            <person name="Alverson A.J."/>
        </authorList>
    </citation>
    <scope>NUCLEOTIDE SEQUENCE [LARGE SCALE GENOMIC DNA]</scope>
    <source>
        <strain evidence="4 5">AJA010-31</strain>
    </source>
</reference>
<accession>A0ABD3PUH6</accession>